<proteinExistence type="predicted"/>
<gene>
    <name evidence="3" type="ORF">MSVAZ_1957</name>
</gene>
<evidence type="ECO:0000259" key="2">
    <source>
        <dbReference type="PROSITE" id="PS50093"/>
    </source>
</evidence>
<accession>A0A0E3LHG4</accession>
<name>A0A0E3LHG4_9EURY</name>
<dbReference type="SUPFAM" id="SSF49299">
    <property type="entry name" value="PKD domain"/>
    <property type="match status" value="3"/>
</dbReference>
<feature type="region of interest" description="Disordered" evidence="1">
    <location>
        <begin position="32"/>
        <end position="56"/>
    </location>
</feature>
<feature type="domain" description="PKD" evidence="2">
    <location>
        <begin position="547"/>
        <end position="626"/>
    </location>
</feature>
<protein>
    <submittedName>
        <fullName evidence="3">Cell surface protein</fullName>
    </submittedName>
</protein>
<dbReference type="PROSITE" id="PS50093">
    <property type="entry name" value="PKD"/>
    <property type="match status" value="3"/>
</dbReference>
<dbReference type="KEGG" id="mvc:MSVAZ_1957"/>
<dbReference type="HOGENOM" id="CLU_009318_6_1_2"/>
<dbReference type="GeneID" id="25419041"/>
<dbReference type="InterPro" id="IPR013783">
    <property type="entry name" value="Ig-like_fold"/>
</dbReference>
<organism evidence="3 4">
    <name type="scientific">Methanosarcina vacuolata Z-761</name>
    <dbReference type="NCBI Taxonomy" id="1434123"/>
    <lineage>
        <taxon>Archaea</taxon>
        <taxon>Methanobacteriati</taxon>
        <taxon>Methanobacteriota</taxon>
        <taxon>Stenosarchaea group</taxon>
        <taxon>Methanomicrobia</taxon>
        <taxon>Methanosarcinales</taxon>
        <taxon>Methanosarcinaceae</taxon>
        <taxon>Methanosarcina</taxon>
    </lineage>
</organism>
<dbReference type="PANTHER" id="PTHR36842">
    <property type="entry name" value="PROTEIN TOLB HOMOLOG"/>
    <property type="match status" value="1"/>
</dbReference>
<feature type="domain" description="PKD" evidence="2">
    <location>
        <begin position="463"/>
        <end position="541"/>
    </location>
</feature>
<dbReference type="Proteomes" id="UP000033096">
    <property type="component" value="Chromosome"/>
</dbReference>
<evidence type="ECO:0000313" key="3">
    <source>
        <dbReference type="EMBL" id="AKB44226.1"/>
    </source>
</evidence>
<dbReference type="FunFam" id="2.60.40.10:FF:000270">
    <property type="entry name" value="Cell surface protein"/>
    <property type="match status" value="3"/>
</dbReference>
<reference evidence="3 4" key="1">
    <citation type="submission" date="2014-07" db="EMBL/GenBank/DDBJ databases">
        <title>Methanogenic archaea and the global carbon cycle.</title>
        <authorList>
            <person name="Henriksen J.R."/>
            <person name="Luke J."/>
            <person name="Reinhart S."/>
            <person name="Benedict M.N."/>
            <person name="Youngblut N.D."/>
            <person name="Metcalf M.E."/>
            <person name="Whitaker R.J."/>
            <person name="Metcalf W.W."/>
        </authorList>
    </citation>
    <scope>NUCLEOTIDE SEQUENCE [LARGE SCALE GENOMIC DNA]</scope>
    <source>
        <strain evidence="3 4">Z-761</strain>
    </source>
</reference>
<dbReference type="InterPro" id="IPR022409">
    <property type="entry name" value="PKD/Chitinase_dom"/>
</dbReference>
<dbReference type="NCBIfam" id="TIGR04275">
    <property type="entry name" value="beta_prop_Msarc"/>
    <property type="match status" value="6"/>
</dbReference>
<dbReference type="SMART" id="SM00089">
    <property type="entry name" value="PKD"/>
    <property type="match status" value="3"/>
</dbReference>
<dbReference type="PANTHER" id="PTHR36842:SF1">
    <property type="entry name" value="PROTEIN TOLB"/>
    <property type="match status" value="1"/>
</dbReference>
<evidence type="ECO:0000313" key="4">
    <source>
        <dbReference type="Proteomes" id="UP000033096"/>
    </source>
</evidence>
<feature type="domain" description="PKD" evidence="2">
    <location>
        <begin position="378"/>
        <end position="461"/>
    </location>
</feature>
<dbReference type="InterPro" id="IPR035986">
    <property type="entry name" value="PKD_dom_sf"/>
</dbReference>
<sequence length="626" mass="69052">MKINKKLQSVALESIIMILFLVLVSSTASAQTEPDHHNITPPEITSETGNTPDDQVLSEDVATEGNATARESIQAAAPNIPKTRITTHETAANPDIYGDKIVWQDNRNGNWDIYIFDLSTKKEIHTTNATDQITPAIYGNLVVWEDGRNGGHDIYMEDLSTKKQTRITKSSQAYDPAIYDNRIVWQDKRNGNSNIYMYDLSTNKETQITTSGTAYKPDIYGNIVVWKDERDGNNDIFIYDLSTQKENQVSTSGTADDPRIYGNKIVWDTLYDYPSAIYVYDLSTHKETRISDGISYKPDIYGNRIVYEDNRNDVSGNTDIYMYDLSTNKETMITFEDLEDHDNNPYQVDPAIYGDRIVYTKWYPQGDIYMATLGSDLPVAAFSASPTSGNLPLKVQFTDKSTGSPTAWKWSFGDGKTSTSKNPAHTYTKAGKYTVSLTVKNAAGTNTKTIKNYITVKTAPVKPVAAFSASPTSGYAPLKVKFTDKSTNSPTSWKWSFGDGKTSTSKNPAYTYSKAGKYTVSLTVKNAAGSSTKTIKNYIVVNALKAPVAAFSAKPTSGKAPLNVQFTDKSANSPTSWKWSFGDGKTSTSKNPAHKYSKAGKYTVSLTVKNAKGSSTKTISGYIKVQ</sequence>
<dbReference type="InterPro" id="IPR027618">
    <property type="entry name" value="Beta_prop_Msarc"/>
</dbReference>
<dbReference type="Pfam" id="PF18911">
    <property type="entry name" value="PKD_4"/>
    <property type="match status" value="3"/>
</dbReference>
<evidence type="ECO:0000256" key="1">
    <source>
        <dbReference type="SAM" id="MobiDB-lite"/>
    </source>
</evidence>
<dbReference type="AlphaFoldDB" id="A0A0E3LHG4"/>
<dbReference type="Gene3D" id="2.120.10.30">
    <property type="entry name" value="TolB, C-terminal domain"/>
    <property type="match status" value="2"/>
</dbReference>
<feature type="compositionally biased region" description="Polar residues" evidence="1">
    <location>
        <begin position="43"/>
        <end position="53"/>
    </location>
</feature>
<dbReference type="PATRIC" id="fig|1434123.4.peg.2379"/>
<dbReference type="SUPFAM" id="SSF69304">
    <property type="entry name" value="Tricorn protease N-terminal domain"/>
    <property type="match status" value="1"/>
</dbReference>
<dbReference type="InterPro" id="IPR011042">
    <property type="entry name" value="6-blade_b-propeller_TolB-like"/>
</dbReference>
<dbReference type="RefSeq" id="WP_052727946.1">
    <property type="nucleotide sequence ID" value="NZ_CP009520.1"/>
</dbReference>
<keyword evidence="4" id="KW-1185">Reference proteome</keyword>
<dbReference type="CDD" id="cd00146">
    <property type="entry name" value="PKD"/>
    <property type="match status" value="3"/>
</dbReference>
<dbReference type="InterPro" id="IPR000601">
    <property type="entry name" value="PKD_dom"/>
</dbReference>
<dbReference type="EMBL" id="CP009520">
    <property type="protein sequence ID" value="AKB44226.1"/>
    <property type="molecule type" value="Genomic_DNA"/>
</dbReference>
<dbReference type="Gene3D" id="2.60.40.10">
    <property type="entry name" value="Immunoglobulins"/>
    <property type="match status" value="3"/>
</dbReference>